<feature type="domain" description="FAD-dependent oxidoreductase 2 FAD-binding" evidence="9">
    <location>
        <begin position="241"/>
        <end position="276"/>
    </location>
</feature>
<evidence type="ECO:0000256" key="5">
    <source>
        <dbReference type="PIRNR" id="PIRNR028937"/>
    </source>
</evidence>
<evidence type="ECO:0000256" key="3">
    <source>
        <dbReference type="ARBA" id="ARBA00022827"/>
    </source>
</evidence>
<dbReference type="Gramene" id="ONK70755">
    <property type="protein sequence ID" value="ONK70755"/>
    <property type="gene ID" value="A4U43_C04F1190"/>
</dbReference>
<evidence type="ECO:0000313" key="11">
    <source>
        <dbReference type="Proteomes" id="UP000243459"/>
    </source>
</evidence>
<dbReference type="GO" id="GO:0046577">
    <property type="term" value="F:long-chain-alcohol oxidase activity"/>
    <property type="evidence" value="ECO:0007669"/>
    <property type="project" value="UniProtKB-EC"/>
</dbReference>
<evidence type="ECO:0000256" key="2">
    <source>
        <dbReference type="ARBA" id="ARBA00022630"/>
    </source>
</evidence>
<proteinExistence type="inferred from homology"/>
<keyword evidence="4 5" id="KW-0560">Oxidoreductase</keyword>
<evidence type="ECO:0000313" key="10">
    <source>
        <dbReference type="EMBL" id="ONK70755.1"/>
    </source>
</evidence>
<keyword evidence="7" id="KW-1133">Transmembrane helix</keyword>
<keyword evidence="11" id="KW-1185">Reference proteome</keyword>
<accession>A0A5P1EXD0</accession>
<dbReference type="OMA" id="SGYCMQG"/>
<dbReference type="InterPro" id="IPR012400">
    <property type="entry name" value="Long_Oxdase"/>
</dbReference>
<feature type="binding site" evidence="6">
    <location>
        <begin position="240"/>
        <end position="255"/>
    </location>
    <ligand>
        <name>FAD</name>
        <dbReference type="ChEBI" id="CHEBI:57692"/>
    </ligand>
</feature>
<keyword evidence="5 7" id="KW-0472">Membrane</keyword>
<comment type="subcellular location">
    <subcellularLocation>
        <location evidence="5">Membrane</location>
    </subcellularLocation>
</comment>
<evidence type="ECO:0000256" key="1">
    <source>
        <dbReference type="ARBA" id="ARBA00010790"/>
    </source>
</evidence>
<dbReference type="InterPro" id="IPR003953">
    <property type="entry name" value="FAD-dep_OxRdtase_2_FAD-bd"/>
</dbReference>
<dbReference type="InterPro" id="IPR036188">
    <property type="entry name" value="FAD/NAD-bd_sf"/>
</dbReference>
<dbReference type="Pfam" id="PF00732">
    <property type="entry name" value="GMC_oxred_N"/>
    <property type="match status" value="1"/>
</dbReference>
<evidence type="ECO:0000256" key="4">
    <source>
        <dbReference type="ARBA" id="ARBA00023002"/>
    </source>
</evidence>
<name>A0A5P1EXD0_ASPOF</name>
<comment type="function">
    <text evidence="5">Long-chain fatty alcohol oxidase involved in the omega-oxidation pathway of lipid degradation.</text>
</comment>
<comment type="catalytic activity">
    <reaction evidence="5">
        <text>a long-chain primary fatty alcohol + O2 = a long-chain fatty aldehyde + H2O2</text>
        <dbReference type="Rhea" id="RHEA:22756"/>
        <dbReference type="ChEBI" id="CHEBI:15379"/>
        <dbReference type="ChEBI" id="CHEBI:16240"/>
        <dbReference type="ChEBI" id="CHEBI:17176"/>
        <dbReference type="ChEBI" id="CHEBI:77396"/>
        <dbReference type="EC" id="1.1.3.20"/>
    </reaction>
</comment>
<comment type="similarity">
    <text evidence="1 5">Belongs to the GMC oxidoreductase family.</text>
</comment>
<dbReference type="Gene3D" id="3.50.50.60">
    <property type="entry name" value="FAD/NAD(P)-binding domain"/>
    <property type="match status" value="1"/>
</dbReference>
<dbReference type="SUPFAM" id="SSF51905">
    <property type="entry name" value="FAD/NAD(P)-binding domain"/>
    <property type="match status" value="1"/>
</dbReference>
<gene>
    <name evidence="10" type="ORF">A4U43_C04F1190</name>
</gene>
<feature type="domain" description="Glucose-methanol-choline oxidoreductase N-terminal" evidence="8">
    <location>
        <begin position="287"/>
        <end position="507"/>
    </location>
</feature>
<dbReference type="GO" id="GO:0050660">
    <property type="term" value="F:flavin adenine dinucleotide binding"/>
    <property type="evidence" value="ECO:0007669"/>
    <property type="project" value="InterPro"/>
</dbReference>
<keyword evidence="2" id="KW-0285">Flavoprotein</keyword>
<dbReference type="PIRSF" id="PIRSF028937">
    <property type="entry name" value="Lg_Ch_AO"/>
    <property type="match status" value="1"/>
</dbReference>
<keyword evidence="7" id="KW-0812">Transmembrane</keyword>
<dbReference type="EMBL" id="CM007384">
    <property type="protein sequence ID" value="ONK70755.1"/>
    <property type="molecule type" value="Genomic_DNA"/>
</dbReference>
<feature type="transmembrane region" description="Helical" evidence="7">
    <location>
        <begin position="95"/>
        <end position="115"/>
    </location>
</feature>
<evidence type="ECO:0000256" key="7">
    <source>
        <dbReference type="SAM" id="Phobius"/>
    </source>
</evidence>
<evidence type="ECO:0000256" key="6">
    <source>
        <dbReference type="PIRSR" id="PIRSR028937-2"/>
    </source>
</evidence>
<evidence type="ECO:0000259" key="9">
    <source>
        <dbReference type="Pfam" id="PF00890"/>
    </source>
</evidence>
<dbReference type="Pfam" id="PF00890">
    <property type="entry name" value="FAD_binding_2"/>
    <property type="match status" value="1"/>
</dbReference>
<dbReference type="AlphaFoldDB" id="A0A5P1EXD0"/>
<dbReference type="InterPro" id="IPR000172">
    <property type="entry name" value="GMC_OxRdtase_N"/>
</dbReference>
<sequence>MEGHALLRGRRRGEGYKYSHGFSRSQMASMAAICEALVPSLPVEAVHVSAGKGDPPSKTLQAFYLASASQAPIPDEVAELIVERGLKEGIFLVRLILWLLATRLGTLLLCGSLSLRRGFPFIYNFSGMTLEKREEALKRWSREKSFVFLRLAFAMLKIFCYFVFYSTINENSENPTWNAIGYKLPTREKPFKPETERPLEKGIIEATDQTTNSSLFKSLTQKGLKVIEDSMQKDVYTIQCDAVIIGSGCGGGVAASVLANSGHKVIVLEKGSYFTSKDYTSIEGSSMDQMYESGGILSTLDGKLMLLAGSTVGGGSAVNWSACIKTPDNVLKEWAEVKNLNLFKNQEYILAMNKVCERIGVTETCTEEGLQNQVLRKGCKKLGLDVDFVPRNCSESHYCGSCCYGCPTGDKKGTDTTWLVDAVNSGAVILTGCKAEKFVFKENNAGKKPNKCVGVLAKVLSNNVTKKIQIKSKVAISACGALLTPPLMIASGLTNPNIGKNLHLHPCALAWGYFPESVPELKGKKYEGGIITSLHKIKSSNSTTQAIIEAASTGPASFASLIPWVSGKDMKERMLKYSRTAHLFALVRDQGSGTVRGEGRVRYRMDGSDKERLREGLRRALRDDVLFGASDGEL</sequence>
<keyword evidence="3 6" id="KW-0274">FAD</keyword>
<dbReference type="EC" id="1.1.3.20" evidence="5"/>
<reference evidence="11" key="1">
    <citation type="journal article" date="2017" name="Nat. Commun.">
        <title>The asparagus genome sheds light on the origin and evolution of a young Y chromosome.</title>
        <authorList>
            <person name="Harkess A."/>
            <person name="Zhou J."/>
            <person name="Xu C."/>
            <person name="Bowers J.E."/>
            <person name="Van der Hulst R."/>
            <person name="Ayyampalayam S."/>
            <person name="Mercati F."/>
            <person name="Riccardi P."/>
            <person name="McKain M.R."/>
            <person name="Kakrana A."/>
            <person name="Tang H."/>
            <person name="Ray J."/>
            <person name="Groenendijk J."/>
            <person name="Arikit S."/>
            <person name="Mathioni S.M."/>
            <person name="Nakano M."/>
            <person name="Shan H."/>
            <person name="Telgmann-Rauber A."/>
            <person name="Kanno A."/>
            <person name="Yue Z."/>
            <person name="Chen H."/>
            <person name="Li W."/>
            <person name="Chen Y."/>
            <person name="Xu X."/>
            <person name="Zhang Y."/>
            <person name="Luo S."/>
            <person name="Chen H."/>
            <person name="Gao J."/>
            <person name="Mao Z."/>
            <person name="Pires J.C."/>
            <person name="Luo M."/>
            <person name="Kudrna D."/>
            <person name="Wing R.A."/>
            <person name="Meyers B.C."/>
            <person name="Yi K."/>
            <person name="Kong H."/>
            <person name="Lavrijsen P."/>
            <person name="Sunseri F."/>
            <person name="Falavigna A."/>
            <person name="Ye Y."/>
            <person name="Leebens-Mack J.H."/>
            <person name="Chen G."/>
        </authorList>
    </citation>
    <scope>NUCLEOTIDE SEQUENCE [LARGE SCALE GENOMIC DNA]</scope>
    <source>
        <strain evidence="11">cv. DH0086</strain>
    </source>
</reference>
<dbReference type="GO" id="GO:0016020">
    <property type="term" value="C:membrane"/>
    <property type="evidence" value="ECO:0007669"/>
    <property type="project" value="UniProtKB-SubCell"/>
</dbReference>
<evidence type="ECO:0000259" key="8">
    <source>
        <dbReference type="Pfam" id="PF00732"/>
    </source>
</evidence>
<organism evidence="10 11">
    <name type="scientific">Asparagus officinalis</name>
    <name type="common">Garden asparagus</name>
    <dbReference type="NCBI Taxonomy" id="4686"/>
    <lineage>
        <taxon>Eukaryota</taxon>
        <taxon>Viridiplantae</taxon>
        <taxon>Streptophyta</taxon>
        <taxon>Embryophyta</taxon>
        <taxon>Tracheophyta</taxon>
        <taxon>Spermatophyta</taxon>
        <taxon>Magnoliopsida</taxon>
        <taxon>Liliopsida</taxon>
        <taxon>Asparagales</taxon>
        <taxon>Asparagaceae</taxon>
        <taxon>Asparagoideae</taxon>
        <taxon>Asparagus</taxon>
    </lineage>
</organism>
<dbReference type="PANTHER" id="PTHR46056:SF12">
    <property type="entry name" value="LONG-CHAIN-ALCOHOL OXIDASE"/>
    <property type="match status" value="1"/>
</dbReference>
<dbReference type="PANTHER" id="PTHR46056">
    <property type="entry name" value="LONG-CHAIN-ALCOHOL OXIDASE"/>
    <property type="match status" value="1"/>
</dbReference>
<dbReference type="Proteomes" id="UP000243459">
    <property type="component" value="Chromosome 4"/>
</dbReference>
<feature type="transmembrane region" description="Helical" evidence="7">
    <location>
        <begin position="147"/>
        <end position="165"/>
    </location>
</feature>
<protein>
    <recommendedName>
        <fullName evidence="5">Long-chain-alcohol oxidase</fullName>
        <ecNumber evidence="5">1.1.3.20</ecNumber>
    </recommendedName>
</protein>